<evidence type="ECO:0000313" key="5">
    <source>
        <dbReference type="Proteomes" id="UP000253209"/>
    </source>
</evidence>
<evidence type="ECO:0000256" key="2">
    <source>
        <dbReference type="SAM" id="Phobius"/>
    </source>
</evidence>
<evidence type="ECO:0000259" key="3">
    <source>
        <dbReference type="Pfam" id="PF13568"/>
    </source>
</evidence>
<feature type="compositionally biased region" description="Polar residues" evidence="1">
    <location>
        <begin position="85"/>
        <end position="97"/>
    </location>
</feature>
<dbReference type="Pfam" id="PF13568">
    <property type="entry name" value="OMP_b-brl_2"/>
    <property type="match status" value="1"/>
</dbReference>
<comment type="caution">
    <text evidence="4">The sequence shown here is derived from an EMBL/GenBank/DDBJ whole genome shotgun (WGS) entry which is preliminary data.</text>
</comment>
<feature type="region of interest" description="Disordered" evidence="1">
    <location>
        <begin position="76"/>
        <end position="103"/>
    </location>
</feature>
<keyword evidence="2" id="KW-0472">Membrane</keyword>
<accession>A0A367GUG6</accession>
<organism evidence="4 5">
    <name type="scientific">Mucilaginibacter hurinus</name>
    <dbReference type="NCBI Taxonomy" id="2201324"/>
    <lineage>
        <taxon>Bacteria</taxon>
        <taxon>Pseudomonadati</taxon>
        <taxon>Bacteroidota</taxon>
        <taxon>Sphingobacteriia</taxon>
        <taxon>Sphingobacteriales</taxon>
        <taxon>Sphingobacteriaceae</taxon>
        <taxon>Mucilaginibacter</taxon>
    </lineage>
</organism>
<gene>
    <name evidence="4" type="ORF">DJ568_01055</name>
</gene>
<evidence type="ECO:0000313" key="4">
    <source>
        <dbReference type="EMBL" id="RCH56476.1"/>
    </source>
</evidence>
<dbReference type="AlphaFoldDB" id="A0A367GUG6"/>
<keyword evidence="2" id="KW-0812">Transmembrane</keyword>
<name>A0A367GUG6_9SPHI</name>
<sequence length="453" mass="49421">MSEELDNDLKRRISEVFDNYEDHTADEGWMMLREKFPATAKHRGTAWLWWASAAAMFLLFLGVGLWLKNEPGKPDNDTFARKPATSHNDITTQNTAPSADLPAVENSPSMAGNITPTGSKVPANNPGVKPFAQQEIKVQPEVTTAQIMAAIKNIPPPVDPVTADTAVNVATKVPAQVYAATQNPNSSVVEKKEAAVQRQAPQQKSAMEAMLEREAMANTGKVAEKSKTDKAVHFGVFAGTHMNYAEGSENKLNVGAGFSSDFRISKNLKLSTGVSIAQNSFNYQGSSNDVPKVAVEASMVAKTLSNNKFFDPSGTSAAPTLNNYNARLTGLDIPVNLKYEFNPEKSDTYISAGLSSGTFINENYTYRYDYPAPFSTAENQEMLQVDEKINNSFNGFYFARTLNVAFGVGYPLGKNNRLVIEPFVKYPLSGLGAQQIRFGAGGINLKLNFQTRK</sequence>
<reference evidence="4 5" key="1">
    <citation type="submission" date="2018-05" db="EMBL/GenBank/DDBJ databases">
        <title>Mucilaginibacter hurinus sp. nov., isolated from briquette warehouse soil.</title>
        <authorList>
            <person name="Choi L."/>
        </authorList>
    </citation>
    <scope>NUCLEOTIDE SEQUENCE [LARGE SCALE GENOMIC DNA]</scope>
    <source>
        <strain evidence="4 5">ZR32</strain>
    </source>
</reference>
<dbReference type="RefSeq" id="WP_114003373.1">
    <property type="nucleotide sequence ID" value="NZ_QGDC01000001.1"/>
</dbReference>
<dbReference type="InterPro" id="IPR025665">
    <property type="entry name" value="Beta-barrel_OMP_2"/>
</dbReference>
<dbReference type="Proteomes" id="UP000253209">
    <property type="component" value="Unassembled WGS sequence"/>
</dbReference>
<feature type="transmembrane region" description="Helical" evidence="2">
    <location>
        <begin position="47"/>
        <end position="67"/>
    </location>
</feature>
<proteinExistence type="predicted"/>
<dbReference type="OrthoDB" id="1419682at2"/>
<protein>
    <recommendedName>
        <fullName evidence="3">Outer membrane protein beta-barrel domain-containing protein</fullName>
    </recommendedName>
</protein>
<keyword evidence="5" id="KW-1185">Reference proteome</keyword>
<keyword evidence="2" id="KW-1133">Transmembrane helix</keyword>
<dbReference type="EMBL" id="QGDC01000001">
    <property type="protein sequence ID" value="RCH56476.1"/>
    <property type="molecule type" value="Genomic_DNA"/>
</dbReference>
<evidence type="ECO:0000256" key="1">
    <source>
        <dbReference type="SAM" id="MobiDB-lite"/>
    </source>
</evidence>
<feature type="domain" description="Outer membrane protein beta-barrel" evidence="3">
    <location>
        <begin position="230"/>
        <end position="421"/>
    </location>
</feature>